<organism evidence="2 3">
    <name type="scientific">Ensete ventricosum</name>
    <name type="common">Abyssinian banana</name>
    <name type="synonym">Musa ensete</name>
    <dbReference type="NCBI Taxonomy" id="4639"/>
    <lineage>
        <taxon>Eukaryota</taxon>
        <taxon>Viridiplantae</taxon>
        <taxon>Streptophyta</taxon>
        <taxon>Embryophyta</taxon>
        <taxon>Tracheophyta</taxon>
        <taxon>Spermatophyta</taxon>
        <taxon>Magnoliopsida</taxon>
        <taxon>Liliopsida</taxon>
        <taxon>Zingiberales</taxon>
        <taxon>Musaceae</taxon>
        <taxon>Ensete</taxon>
    </lineage>
</organism>
<gene>
    <name evidence="2" type="ORF">B296_00058696</name>
</gene>
<dbReference type="EMBL" id="AMZH03037227">
    <property type="protein sequence ID" value="RRT31655.1"/>
    <property type="molecule type" value="Genomic_DNA"/>
</dbReference>
<comment type="caution">
    <text evidence="2">The sequence shown here is derived from an EMBL/GenBank/DDBJ whole genome shotgun (WGS) entry which is preliminary data.</text>
</comment>
<dbReference type="AlphaFoldDB" id="A0A426WWL1"/>
<dbReference type="Proteomes" id="UP000287651">
    <property type="component" value="Unassembled WGS sequence"/>
</dbReference>
<feature type="region of interest" description="Disordered" evidence="1">
    <location>
        <begin position="131"/>
        <end position="195"/>
    </location>
</feature>
<evidence type="ECO:0000256" key="1">
    <source>
        <dbReference type="SAM" id="MobiDB-lite"/>
    </source>
</evidence>
<accession>A0A426WWL1</accession>
<evidence type="ECO:0000313" key="3">
    <source>
        <dbReference type="Proteomes" id="UP000287651"/>
    </source>
</evidence>
<sequence length="195" mass="21356">MHRVDAVRNSPGVRREIAEGIGSLSGWRKGVRQKKIETRRKIIGGSPKACRERFVEGIGKLAGNTPGDYRKKTGRLAARMPEATGLTGPIFGWLTVANPLRLESLYAFLLRFHSEGNKERGWPTVARPFTRAADQRPAHEGQPTAASPTTSRGGGVGRKGGCPLVRRLPAARCHRRQRRGDDNGAVKAKRARASF</sequence>
<proteinExistence type="predicted"/>
<reference evidence="2 3" key="1">
    <citation type="journal article" date="2014" name="Agronomy (Basel)">
        <title>A Draft Genome Sequence for Ensete ventricosum, the Drought-Tolerant Tree Against Hunger.</title>
        <authorList>
            <person name="Harrison J."/>
            <person name="Moore K.A."/>
            <person name="Paszkiewicz K."/>
            <person name="Jones T."/>
            <person name="Grant M."/>
            <person name="Ambacheew D."/>
            <person name="Muzemil S."/>
            <person name="Studholme D.J."/>
        </authorList>
    </citation>
    <scope>NUCLEOTIDE SEQUENCE [LARGE SCALE GENOMIC DNA]</scope>
</reference>
<evidence type="ECO:0000313" key="2">
    <source>
        <dbReference type="EMBL" id="RRT31655.1"/>
    </source>
</evidence>
<protein>
    <submittedName>
        <fullName evidence="2">Uncharacterized protein</fullName>
    </submittedName>
</protein>
<name>A0A426WWL1_ENSVE</name>